<dbReference type="SMART" id="SM00481">
    <property type="entry name" value="POLIIIAc"/>
    <property type="match status" value="1"/>
</dbReference>
<dbReference type="CDD" id="cd07436">
    <property type="entry name" value="PHP_PolX"/>
    <property type="match status" value="1"/>
</dbReference>
<accession>A0A955J234</accession>
<dbReference type="InterPro" id="IPR047967">
    <property type="entry name" value="PolX_PHP"/>
</dbReference>
<dbReference type="GO" id="GO:0016779">
    <property type="term" value="F:nucleotidyltransferase activity"/>
    <property type="evidence" value="ECO:0007669"/>
    <property type="project" value="UniProtKB-KW"/>
</dbReference>
<dbReference type="Pfam" id="PF02811">
    <property type="entry name" value="PHP"/>
    <property type="match status" value="1"/>
</dbReference>
<sequence length="316" mass="35728">FTGNKQHNVLLRTVALEKGLSISEYGIKENGQLIKYSTEEELYKRLGLPYIPPYLRQGRNEIDKAKANKLPKLITLNDIKGDLHTHTTYSDGTNSIEEMIQKAISLNYEYIGITDHGPSVHSRGRFEVLGIIDKRRDEISKLNEKYDNIKIFYGYEINLLADGEMSMPDDLMKKLDYVIAGLHTAFNQDKETATRRVINAIENPNVFMIAHPSGRIINQRKAVELDWEQVLDAAASTNTVLEINAHPNRLDLAEDLVLEAVSKNIKLAINTDAHSTADMDLMQYGIDVASRGWCTNANILNTLPYEEISKIIKVNK</sequence>
<dbReference type="InterPro" id="IPR037160">
    <property type="entry name" value="DNA_Pol_thumb_sf"/>
</dbReference>
<dbReference type="GO" id="GO:0005829">
    <property type="term" value="C:cytosol"/>
    <property type="evidence" value="ECO:0007669"/>
    <property type="project" value="TreeGrafter"/>
</dbReference>
<dbReference type="Pfam" id="PF14791">
    <property type="entry name" value="DNA_pol_B_thumb"/>
    <property type="match status" value="1"/>
</dbReference>
<dbReference type="InterPro" id="IPR003141">
    <property type="entry name" value="Pol/His_phosphatase_N"/>
</dbReference>
<feature type="domain" description="Polymerase/histidinol phosphatase N-terminal" evidence="3">
    <location>
        <begin position="81"/>
        <end position="161"/>
    </location>
</feature>
<dbReference type="AlphaFoldDB" id="A0A955J234"/>
<dbReference type="PANTHER" id="PTHR36928:SF1">
    <property type="entry name" value="PHOSPHATASE YCDX-RELATED"/>
    <property type="match status" value="1"/>
</dbReference>
<comment type="caution">
    <text evidence="4">The sequence shown here is derived from an EMBL/GenBank/DDBJ whole genome shotgun (WGS) entry which is preliminary data.</text>
</comment>
<evidence type="ECO:0000256" key="1">
    <source>
        <dbReference type="ARBA" id="ARBA00022679"/>
    </source>
</evidence>
<proteinExistence type="predicted"/>
<dbReference type="InterPro" id="IPR004013">
    <property type="entry name" value="PHP_dom"/>
</dbReference>
<evidence type="ECO:0000256" key="2">
    <source>
        <dbReference type="ARBA" id="ARBA00022695"/>
    </source>
</evidence>
<dbReference type="SUPFAM" id="SSF89550">
    <property type="entry name" value="PHP domain-like"/>
    <property type="match status" value="1"/>
</dbReference>
<name>A0A955J234_UNCKA</name>
<dbReference type="PANTHER" id="PTHR36928">
    <property type="entry name" value="PHOSPHATASE YCDX-RELATED"/>
    <property type="match status" value="1"/>
</dbReference>
<dbReference type="InterPro" id="IPR029398">
    <property type="entry name" value="PolB_thumb"/>
</dbReference>
<dbReference type="GO" id="GO:0042578">
    <property type="term" value="F:phosphoric ester hydrolase activity"/>
    <property type="evidence" value="ECO:0007669"/>
    <property type="project" value="TreeGrafter"/>
</dbReference>
<dbReference type="GO" id="GO:0008270">
    <property type="term" value="F:zinc ion binding"/>
    <property type="evidence" value="ECO:0007669"/>
    <property type="project" value="TreeGrafter"/>
</dbReference>
<protein>
    <submittedName>
        <fullName evidence="4">PHP domain-containing protein</fullName>
    </submittedName>
</protein>
<dbReference type="SUPFAM" id="SSF81301">
    <property type="entry name" value="Nucleotidyltransferase"/>
    <property type="match status" value="1"/>
</dbReference>
<dbReference type="InterPro" id="IPR043519">
    <property type="entry name" value="NT_sf"/>
</dbReference>
<keyword evidence="2" id="KW-0548">Nucleotidyltransferase</keyword>
<dbReference type="InterPro" id="IPR016195">
    <property type="entry name" value="Pol/histidinol_Pase-like"/>
</dbReference>
<evidence type="ECO:0000259" key="3">
    <source>
        <dbReference type="SMART" id="SM00481"/>
    </source>
</evidence>
<dbReference type="InterPro" id="IPR050243">
    <property type="entry name" value="PHP_phosphatase"/>
</dbReference>
<dbReference type="Gene3D" id="3.30.210.10">
    <property type="entry name" value="DNA polymerase, thumb domain"/>
    <property type="match status" value="1"/>
</dbReference>
<reference evidence="4" key="2">
    <citation type="journal article" date="2021" name="Microbiome">
        <title>Successional dynamics and alternative stable states in a saline activated sludge microbial community over 9 years.</title>
        <authorList>
            <person name="Wang Y."/>
            <person name="Ye J."/>
            <person name="Ju F."/>
            <person name="Liu L."/>
            <person name="Boyd J.A."/>
            <person name="Deng Y."/>
            <person name="Parks D.H."/>
            <person name="Jiang X."/>
            <person name="Yin X."/>
            <person name="Woodcroft B.J."/>
            <person name="Tyson G.W."/>
            <person name="Hugenholtz P."/>
            <person name="Polz M.F."/>
            <person name="Zhang T."/>
        </authorList>
    </citation>
    <scope>NUCLEOTIDE SEQUENCE</scope>
    <source>
        <strain evidence="4">HKST-UBA79</strain>
    </source>
</reference>
<reference evidence="4" key="1">
    <citation type="submission" date="2020-04" db="EMBL/GenBank/DDBJ databases">
        <authorList>
            <person name="Zhang T."/>
        </authorList>
    </citation>
    <scope>NUCLEOTIDE SEQUENCE</scope>
    <source>
        <strain evidence="4">HKST-UBA79</strain>
    </source>
</reference>
<dbReference type="EMBL" id="JAGQNX010000103">
    <property type="protein sequence ID" value="MCA9308538.1"/>
    <property type="molecule type" value="Genomic_DNA"/>
</dbReference>
<evidence type="ECO:0000313" key="4">
    <source>
        <dbReference type="EMBL" id="MCA9308538.1"/>
    </source>
</evidence>
<organism evidence="4 5">
    <name type="scientific">candidate division WWE3 bacterium</name>
    <dbReference type="NCBI Taxonomy" id="2053526"/>
    <lineage>
        <taxon>Bacteria</taxon>
        <taxon>Katanobacteria</taxon>
    </lineage>
</organism>
<dbReference type="Proteomes" id="UP000740557">
    <property type="component" value="Unassembled WGS sequence"/>
</dbReference>
<dbReference type="Gene3D" id="3.20.20.140">
    <property type="entry name" value="Metal-dependent hydrolases"/>
    <property type="match status" value="1"/>
</dbReference>
<gene>
    <name evidence="4" type="ORF">KC980_03425</name>
</gene>
<evidence type="ECO:0000313" key="5">
    <source>
        <dbReference type="Proteomes" id="UP000740557"/>
    </source>
</evidence>
<keyword evidence="1" id="KW-0808">Transferase</keyword>
<feature type="non-terminal residue" evidence="4">
    <location>
        <position position="1"/>
    </location>
</feature>